<protein>
    <submittedName>
        <fullName evidence="2">Uncharacterized protein</fullName>
    </submittedName>
</protein>
<evidence type="ECO:0000256" key="1">
    <source>
        <dbReference type="SAM" id="Phobius"/>
    </source>
</evidence>
<dbReference type="VEuPathDB" id="FungiDB:MPH_13890"/>
<dbReference type="AlphaFoldDB" id="K2RXJ3"/>
<proteinExistence type="predicted"/>
<feature type="transmembrane region" description="Helical" evidence="1">
    <location>
        <begin position="28"/>
        <end position="47"/>
    </location>
</feature>
<dbReference type="Proteomes" id="UP000007129">
    <property type="component" value="Unassembled WGS sequence"/>
</dbReference>
<reference evidence="2 3" key="1">
    <citation type="journal article" date="2012" name="BMC Genomics">
        <title>Tools to kill: Genome of one of the most destructive plant pathogenic fungi Macrophomina phaseolina.</title>
        <authorList>
            <person name="Islam M.S."/>
            <person name="Haque M.S."/>
            <person name="Islam M.M."/>
            <person name="Emdad E.M."/>
            <person name="Halim A."/>
            <person name="Hossen Q.M.M."/>
            <person name="Hossain M.Z."/>
            <person name="Ahmed B."/>
            <person name="Rahim S."/>
            <person name="Rahman M.S."/>
            <person name="Alam M.M."/>
            <person name="Hou S."/>
            <person name="Wan X."/>
            <person name="Saito J.A."/>
            <person name="Alam M."/>
        </authorList>
    </citation>
    <scope>NUCLEOTIDE SEQUENCE [LARGE SCALE GENOMIC DNA]</scope>
    <source>
        <strain evidence="2 3">MS6</strain>
    </source>
</reference>
<dbReference type="HOGENOM" id="CLU_1195071_0_0_1"/>
<dbReference type="EMBL" id="AHHD01000771">
    <property type="protein sequence ID" value="EKG09125.1"/>
    <property type="molecule type" value="Genomic_DNA"/>
</dbReference>
<name>K2RXJ3_MACPH</name>
<evidence type="ECO:0000313" key="2">
    <source>
        <dbReference type="EMBL" id="EKG09125.1"/>
    </source>
</evidence>
<keyword evidence="1" id="KW-0472">Membrane</keyword>
<sequence>MRYIVNHYAHHLSCYCFLRHYIDTFLGLPIHLGILLSLGSIISLIMIQSNEYKDIHSTALREPGRMQSILSDLKISTYIYIYIYIHVHKSLHPKTLRPPVYVRLVSPRIAPDGKFSFNPCSRKEAWNKRSISGRQATVRERTDIYCDNIVWGALDVGHTSVMSCRTYYGLPKVLGFNWYCKALRERPVNCEPPTNRRGTATISLVIDRATTTLSTCRFVAEPADNPTYTPVR</sequence>
<organism evidence="2 3">
    <name type="scientific">Macrophomina phaseolina (strain MS6)</name>
    <name type="common">Charcoal rot fungus</name>
    <dbReference type="NCBI Taxonomy" id="1126212"/>
    <lineage>
        <taxon>Eukaryota</taxon>
        <taxon>Fungi</taxon>
        <taxon>Dikarya</taxon>
        <taxon>Ascomycota</taxon>
        <taxon>Pezizomycotina</taxon>
        <taxon>Dothideomycetes</taxon>
        <taxon>Dothideomycetes incertae sedis</taxon>
        <taxon>Botryosphaeriales</taxon>
        <taxon>Botryosphaeriaceae</taxon>
        <taxon>Macrophomina</taxon>
    </lineage>
</organism>
<dbReference type="InParanoid" id="K2RXJ3"/>
<comment type="caution">
    <text evidence="2">The sequence shown here is derived from an EMBL/GenBank/DDBJ whole genome shotgun (WGS) entry which is preliminary data.</text>
</comment>
<evidence type="ECO:0000313" key="3">
    <source>
        <dbReference type="Proteomes" id="UP000007129"/>
    </source>
</evidence>
<keyword evidence="1" id="KW-1133">Transmembrane helix</keyword>
<accession>K2RXJ3</accession>
<keyword evidence="1" id="KW-0812">Transmembrane</keyword>
<gene>
    <name evidence="2" type="ORF">MPH_13890</name>
</gene>